<evidence type="ECO:0000313" key="3">
    <source>
        <dbReference type="Proteomes" id="UP001216390"/>
    </source>
</evidence>
<dbReference type="Pfam" id="PF00296">
    <property type="entry name" value="Bac_luciferase"/>
    <property type="match status" value="1"/>
</dbReference>
<evidence type="ECO:0000313" key="2">
    <source>
        <dbReference type="EMBL" id="WCO68420.1"/>
    </source>
</evidence>
<dbReference type="InterPro" id="IPR050564">
    <property type="entry name" value="F420-G6PD/mer"/>
</dbReference>
<dbReference type="InterPro" id="IPR036661">
    <property type="entry name" value="Luciferase-like_sf"/>
</dbReference>
<organism evidence="2 3">
    <name type="scientific">Iamia majanohamensis</name>
    <dbReference type="NCBI Taxonomy" id="467976"/>
    <lineage>
        <taxon>Bacteria</taxon>
        <taxon>Bacillati</taxon>
        <taxon>Actinomycetota</taxon>
        <taxon>Acidimicrobiia</taxon>
        <taxon>Acidimicrobiales</taxon>
        <taxon>Iamiaceae</taxon>
        <taxon>Iamia</taxon>
    </lineage>
</organism>
<dbReference type="GO" id="GO:0016705">
    <property type="term" value="F:oxidoreductase activity, acting on paired donors, with incorporation or reduction of molecular oxygen"/>
    <property type="evidence" value="ECO:0007669"/>
    <property type="project" value="InterPro"/>
</dbReference>
<protein>
    <submittedName>
        <fullName evidence="2">TIGR03617 family F420-dependent LLM class oxidoreductase</fullName>
        <ecNumber evidence="2">1.-.-.-</ecNumber>
    </submittedName>
</protein>
<dbReference type="PANTHER" id="PTHR43244:SF2">
    <property type="entry name" value="CONSERVED HYPOTHETICAL ALANINE AND PROLINE-RICH PROTEIN"/>
    <property type="match status" value="1"/>
</dbReference>
<evidence type="ECO:0000259" key="1">
    <source>
        <dbReference type="Pfam" id="PF00296"/>
    </source>
</evidence>
<dbReference type="EC" id="1.-.-.-" evidence="2"/>
<dbReference type="Gene3D" id="3.20.20.30">
    <property type="entry name" value="Luciferase-like domain"/>
    <property type="match status" value="1"/>
</dbReference>
<dbReference type="KEGG" id="ima:PO878_06725"/>
<keyword evidence="3" id="KW-1185">Reference proteome</keyword>
<reference evidence="2" key="1">
    <citation type="submission" date="2023-01" db="EMBL/GenBank/DDBJ databases">
        <title>The diversity of Class Acidimicrobiia in South China Sea sediment environments and the proposal of Iamia marina sp. nov., a novel species of the genus Iamia.</title>
        <authorList>
            <person name="He Y."/>
            <person name="Tian X."/>
        </authorList>
    </citation>
    <scope>NUCLEOTIDE SEQUENCE</scope>
    <source>
        <strain evidence="2">DSM 19957</strain>
    </source>
</reference>
<keyword evidence="2" id="KW-0560">Oxidoreductase</keyword>
<feature type="domain" description="Luciferase-like" evidence="1">
    <location>
        <begin position="10"/>
        <end position="310"/>
    </location>
</feature>
<sequence>MLIDTLLLAPPAQVPARAEALAATGVDGLFTFEGPHDVFLPLALAAAATDAFVYSNIAVAFPRSPVHLAHTAWDLQALSGGRAALGLGTQVRAHVERRYGATWSHPASRMREWIGAIRAVWDAWEEGRPLDYVGRFTSHTLMTPAFDPGPVEGGRPPIWIGALGLRMTELAVAEADGLLVHPFTSDRHAAETTFPRIAQGLADAGRDRAELTVVGQAILACGRDAEEQRTADEGARWLVGFYGSTPAYEPVMATEGRADLHPELRRLSREGRWDEMAALVDDDLLDAVVVRGDPDRVAARLLERAGGRVDRLAVYAPGGIADEALAAVVAGVRAGAPA</sequence>
<accession>A0AAE9Y7J5</accession>
<gene>
    <name evidence="2" type="ORF">PO878_06725</name>
</gene>
<dbReference type="SUPFAM" id="SSF51679">
    <property type="entry name" value="Bacterial luciferase-like"/>
    <property type="match status" value="1"/>
</dbReference>
<dbReference type="InterPro" id="IPR019919">
    <property type="entry name" value="Lucif-like_OxRdtase_MSMEG_2256"/>
</dbReference>
<dbReference type="AlphaFoldDB" id="A0AAE9Y7J5"/>
<name>A0AAE9Y7J5_9ACTN</name>
<dbReference type="EMBL" id="CP116942">
    <property type="protein sequence ID" value="WCO68420.1"/>
    <property type="molecule type" value="Genomic_DNA"/>
</dbReference>
<dbReference type="NCBIfam" id="TIGR03617">
    <property type="entry name" value="F420_MSMEG_2256"/>
    <property type="match status" value="1"/>
</dbReference>
<dbReference type="Proteomes" id="UP001216390">
    <property type="component" value="Chromosome"/>
</dbReference>
<dbReference type="CDD" id="cd01097">
    <property type="entry name" value="Tetrahydromethanopterin_reductase"/>
    <property type="match status" value="1"/>
</dbReference>
<dbReference type="InterPro" id="IPR011251">
    <property type="entry name" value="Luciferase-like_dom"/>
</dbReference>
<dbReference type="RefSeq" id="WP_272737937.1">
    <property type="nucleotide sequence ID" value="NZ_CP116942.1"/>
</dbReference>
<dbReference type="PANTHER" id="PTHR43244">
    <property type="match status" value="1"/>
</dbReference>
<proteinExistence type="predicted"/>